<evidence type="ECO:0000256" key="4">
    <source>
        <dbReference type="ARBA" id="ARBA00022741"/>
    </source>
</evidence>
<dbReference type="CDD" id="cd21378">
    <property type="entry name" value="eIF3E"/>
    <property type="match status" value="1"/>
</dbReference>
<dbReference type="Proteomes" id="UP000825729">
    <property type="component" value="Unassembled WGS sequence"/>
</dbReference>
<dbReference type="SUPFAM" id="SSF46785">
    <property type="entry name" value="Winged helix' DNA-binding domain"/>
    <property type="match status" value="1"/>
</dbReference>
<dbReference type="Pfam" id="PF25019">
    <property type="entry name" value="LRR_R13L1-DRL21"/>
    <property type="match status" value="1"/>
</dbReference>
<dbReference type="SMART" id="SM00088">
    <property type="entry name" value="PINT"/>
    <property type="match status" value="1"/>
</dbReference>
<comment type="function">
    <text evidence="7">Component of the eukaryotic translation initiation factor 3 (eIF-3) complex, which is involved in protein synthesis of a specialized repertoire of mRNAs and, together with other initiation factors, stimulates binding of mRNA and methionyl-tRNAi to the 40S ribosome. The eIF-3 complex specifically targets and initiates translation of a subset of mRNAs involved in cell proliferation.</text>
</comment>
<dbReference type="Gene3D" id="1.20.5.4130">
    <property type="match status" value="1"/>
</dbReference>
<dbReference type="Gene3D" id="3.80.10.10">
    <property type="entry name" value="Ribonuclease Inhibitor"/>
    <property type="match status" value="3"/>
</dbReference>
<comment type="subcellular location">
    <subcellularLocation>
        <location evidence="7">Cytoplasm</location>
    </subcellularLocation>
</comment>
<keyword evidence="5" id="KW-0611">Plant defense</keyword>
<dbReference type="AlphaFoldDB" id="A0AAV7F196"/>
<dbReference type="GO" id="GO:0033290">
    <property type="term" value="C:eukaryotic 48S preinitiation complex"/>
    <property type="evidence" value="ECO:0007669"/>
    <property type="project" value="UniProtKB-UniRule"/>
</dbReference>
<dbReference type="SMART" id="SM01186">
    <property type="entry name" value="eIF3_N"/>
    <property type="match status" value="1"/>
</dbReference>
<dbReference type="GO" id="GO:0071540">
    <property type="term" value="C:eukaryotic translation initiation factor 3 complex, eIF3e"/>
    <property type="evidence" value="ECO:0007669"/>
    <property type="project" value="UniProtKB-UniRule"/>
</dbReference>
<keyword evidence="1 7" id="KW-0963">Cytoplasm</keyword>
<comment type="subunit">
    <text evidence="7">Component of the eukaryotic translation initiation factor 3 (eIF-3) complex.</text>
</comment>
<evidence type="ECO:0000256" key="1">
    <source>
        <dbReference type="ARBA" id="ARBA00022490"/>
    </source>
</evidence>
<accession>A0AAV7F196</accession>
<dbReference type="SUPFAM" id="SSF52058">
    <property type="entry name" value="L domain-like"/>
    <property type="match status" value="1"/>
</dbReference>
<dbReference type="GO" id="GO:0016282">
    <property type="term" value="C:eukaryotic 43S preinitiation complex"/>
    <property type="evidence" value="ECO:0007669"/>
    <property type="project" value="UniProtKB-UniRule"/>
</dbReference>
<evidence type="ECO:0000313" key="10">
    <source>
        <dbReference type="Proteomes" id="UP000825729"/>
    </source>
</evidence>
<dbReference type="EMBL" id="JAINDJ010000003">
    <property type="protein sequence ID" value="KAG9454783.1"/>
    <property type="molecule type" value="Genomic_DNA"/>
</dbReference>
<sequence length="1131" mass="130577">MADYDLTSRIAPHLDRHLVFPLLEFLQDRQLYPGDEILKAKIELLSETNMVDYAMDIHKSLYHSEEVPQEMVDRRVEVVARLKSLEESAAPLITFLQNANLVQESRSDKQYNLQMLNDRFQIGPDQIEALYQYAKFQFECGNYSGAADYLYQYRALCTNIDRSLSALWGKLAAEILMQNWDIALEELNCLKDIIDSKNFASPLNQLQNRIWLMHWSLFIFFNHENGRNGIIDLFFQDRYLNAIQTNAHHLLRYVATAVIVNKRRRNMLKELIKVIQQEQFCYKDPITEFLECLYVNYDFEGAQKKLRECEDVIMNDPFLGKRVEDGNFSTVPLRDEFIENARLFIFETYCRIHQCIDIAMLAEKLNMGYDEAERWIVNLVRNAKLDAKIDSKSGTVVMGPNHLNVYEQIIENTKQLVINSSSRRKNGDGPFNLLIWSPQDKFSKLSLICLTQGSVFTLHKPDLKSLKNCPCDRRSFRFSPDRPRGYWVLANCILRQRGETMVDALISLAVQNLNTIIDDEVTLLVHVSKELKKLSSTFTAIQSVLEDAEMRWIKDKSVLNWLDKLREVAYDVDDIIDDWKLETLTSSGAENHSSHSGCKVPQFFFSCFCFIHILKRHRIGVRIKQVKERLDQIANERSHYQFSVGRKIDLGERRTISRVDESEPPAKLFHQLRYIRALDLSKSMIDNLPSSIQIMRHLRYLNLSCTKIETLPESLTGLHNLQTLDLAFCKNLLKLPMGIGKLGRLRHLDITSTCALRTLPSSIRRLSSLRTLNRFIVSADHDGCKIGHLEKLDLLHGKLDVTHLERVLSRAEASEAKLKNKRRLHSLSLSWSYGCTKELTERSKELAESVLEELQPHRTIQELTVDHYLGIKFPSWVEASILPELVTVNLVSCLKCKQLPMLGQLPSLKYLYIERMDDLTHIGNEFSGVNRAFPKLEKLQFKDMPSWVNWEWTCENEVLPSLQSLEIWSCPKLKALPCHLPNTVKELILYYCDNVSWKPDFPPLVETLVLHGNATMLSKPFPSLPSLKSLKIGYNHQVTALPDSLSQLEALETLELERCPKLEYLPADLQRLTKLQKLEITLCPLLREQLVVGKELTKIAHIPSVKITSPLQDLKISSAVRKAAKKFYKCK</sequence>
<comment type="similarity">
    <text evidence="7">Belongs to the eIF-3 subunit E family.</text>
</comment>
<reference evidence="9 10" key="1">
    <citation type="submission" date="2021-07" db="EMBL/GenBank/DDBJ databases">
        <title>The Aristolochia fimbriata genome: insights into angiosperm evolution, floral development and chemical biosynthesis.</title>
        <authorList>
            <person name="Jiao Y."/>
        </authorList>
    </citation>
    <scope>NUCLEOTIDE SEQUENCE [LARGE SCALE GENOMIC DNA]</scope>
    <source>
        <strain evidence="9">IBCAS-2021</strain>
        <tissue evidence="9">Leaf</tissue>
    </source>
</reference>
<evidence type="ECO:0000313" key="9">
    <source>
        <dbReference type="EMBL" id="KAG9454783.1"/>
    </source>
</evidence>
<feature type="domain" description="PCI" evidence="8">
    <location>
        <begin position="219"/>
        <end position="403"/>
    </location>
</feature>
<name>A0AAV7F196_ARIFI</name>
<dbReference type="Pfam" id="PF18052">
    <property type="entry name" value="Rx_N"/>
    <property type="match status" value="1"/>
</dbReference>
<dbReference type="PROSITE" id="PS50250">
    <property type="entry name" value="PCI"/>
    <property type="match status" value="1"/>
</dbReference>
<dbReference type="InterPro" id="IPR056789">
    <property type="entry name" value="LRR_R13L1-DRL21"/>
</dbReference>
<evidence type="ECO:0000259" key="8">
    <source>
        <dbReference type="PROSITE" id="PS50250"/>
    </source>
</evidence>
<keyword evidence="3" id="KW-0677">Repeat</keyword>
<evidence type="ECO:0000256" key="5">
    <source>
        <dbReference type="ARBA" id="ARBA00022821"/>
    </source>
</evidence>
<dbReference type="GO" id="GO:0003743">
    <property type="term" value="F:translation initiation factor activity"/>
    <property type="evidence" value="ECO:0007669"/>
    <property type="project" value="UniProtKB-UniRule"/>
</dbReference>
<dbReference type="Pfam" id="PF13855">
    <property type="entry name" value="LRR_8"/>
    <property type="match status" value="1"/>
</dbReference>
<dbReference type="InterPro" id="IPR000717">
    <property type="entry name" value="PCI_dom"/>
</dbReference>
<evidence type="ECO:0000256" key="7">
    <source>
        <dbReference type="HAMAP-Rule" id="MF_03004"/>
    </source>
</evidence>
<dbReference type="InterPro" id="IPR038005">
    <property type="entry name" value="RX-like_CC"/>
</dbReference>
<dbReference type="Pfam" id="PF09440">
    <property type="entry name" value="eIF3_N"/>
    <property type="match status" value="1"/>
</dbReference>
<keyword evidence="2 7" id="KW-0396">Initiation factor</keyword>
<keyword evidence="4" id="KW-0547">Nucleotide-binding</keyword>
<dbReference type="InterPro" id="IPR001611">
    <property type="entry name" value="Leu-rich_rpt"/>
</dbReference>
<evidence type="ECO:0000256" key="6">
    <source>
        <dbReference type="ARBA" id="ARBA00022917"/>
    </source>
</evidence>
<keyword evidence="6 7" id="KW-0648">Protein biosynthesis</keyword>
<proteinExistence type="inferred from homology"/>
<dbReference type="CDD" id="cd14798">
    <property type="entry name" value="RX-CC_like"/>
    <property type="match status" value="1"/>
</dbReference>
<gene>
    <name evidence="9" type="ORF">H6P81_007687</name>
</gene>
<dbReference type="Pfam" id="PF01399">
    <property type="entry name" value="PCI"/>
    <property type="match status" value="1"/>
</dbReference>
<keyword evidence="10" id="KW-1185">Reference proteome</keyword>
<dbReference type="InterPro" id="IPR036390">
    <property type="entry name" value="WH_DNA-bd_sf"/>
</dbReference>
<dbReference type="InterPro" id="IPR032675">
    <property type="entry name" value="LRR_dom_sf"/>
</dbReference>
<organism evidence="9 10">
    <name type="scientific">Aristolochia fimbriata</name>
    <name type="common">White veined hardy Dutchman's pipe vine</name>
    <dbReference type="NCBI Taxonomy" id="158543"/>
    <lineage>
        <taxon>Eukaryota</taxon>
        <taxon>Viridiplantae</taxon>
        <taxon>Streptophyta</taxon>
        <taxon>Embryophyta</taxon>
        <taxon>Tracheophyta</taxon>
        <taxon>Spermatophyta</taxon>
        <taxon>Magnoliopsida</taxon>
        <taxon>Magnoliidae</taxon>
        <taxon>Piperales</taxon>
        <taxon>Aristolochiaceae</taxon>
        <taxon>Aristolochia</taxon>
    </lineage>
</organism>
<dbReference type="InterPro" id="IPR019010">
    <property type="entry name" value="eIF3e_N"/>
</dbReference>
<protein>
    <recommendedName>
        <fullName evidence="7">Eukaryotic translation initiation factor 3 subunit E</fullName>
        <shortName evidence="7">eIF3e</shortName>
    </recommendedName>
    <alternativeName>
        <fullName evidence="7">Eukaryotic translation initiation factor 3 subunit 6</fullName>
    </alternativeName>
</protein>
<dbReference type="GO" id="GO:0006952">
    <property type="term" value="P:defense response"/>
    <property type="evidence" value="ECO:0007669"/>
    <property type="project" value="UniProtKB-KW"/>
</dbReference>
<dbReference type="InterPro" id="IPR016650">
    <property type="entry name" value="eIF3e"/>
</dbReference>
<dbReference type="GO" id="GO:0000166">
    <property type="term" value="F:nucleotide binding"/>
    <property type="evidence" value="ECO:0007669"/>
    <property type="project" value="UniProtKB-KW"/>
</dbReference>
<evidence type="ECO:0000256" key="3">
    <source>
        <dbReference type="ARBA" id="ARBA00022737"/>
    </source>
</evidence>
<comment type="caution">
    <text evidence="9">The sequence shown here is derived from an EMBL/GenBank/DDBJ whole genome shotgun (WGS) entry which is preliminary data.</text>
</comment>
<dbReference type="PANTHER" id="PTHR10317">
    <property type="entry name" value="EUKARYOTIC TRANSLATION INITIATION FACTOR 3 SUBUNIT E"/>
    <property type="match status" value="1"/>
</dbReference>
<dbReference type="HAMAP" id="MF_03004">
    <property type="entry name" value="eIF3e"/>
    <property type="match status" value="1"/>
</dbReference>
<dbReference type="InterPro" id="IPR041118">
    <property type="entry name" value="Rx_N"/>
</dbReference>
<evidence type="ECO:0000256" key="2">
    <source>
        <dbReference type="ARBA" id="ARBA00022540"/>
    </source>
</evidence>
<dbReference type="GO" id="GO:0001732">
    <property type="term" value="P:formation of cytoplasmic translation initiation complex"/>
    <property type="evidence" value="ECO:0007669"/>
    <property type="project" value="UniProtKB-UniRule"/>
</dbReference>